<dbReference type="GO" id="GO:0047443">
    <property type="term" value="F:4-hydroxy-4-methyl-2-oxoglutarate aldolase activity"/>
    <property type="evidence" value="ECO:0007669"/>
    <property type="project" value="UniProtKB-EC"/>
</dbReference>
<gene>
    <name evidence="11" type="ORF">FHX75_121714</name>
</gene>
<protein>
    <recommendedName>
        <fullName evidence="10">4-hydroxy-4-methyl-2-oxoglutarate aldolase</fullName>
        <shortName evidence="10">HMG aldolase</shortName>
        <ecNumber evidence="10">4.1.1.112</ecNumber>
        <ecNumber evidence="10">4.1.3.17</ecNumber>
    </recommendedName>
    <alternativeName>
        <fullName evidence="10">Oxaloacetate decarboxylase</fullName>
    </alternativeName>
</protein>
<dbReference type="SUPFAM" id="SSF89562">
    <property type="entry name" value="RraA-like"/>
    <property type="match status" value="1"/>
</dbReference>
<accession>A0A561WH15</accession>
<dbReference type="PANTHER" id="PTHR33254">
    <property type="entry name" value="4-HYDROXY-4-METHYL-2-OXOGLUTARATE ALDOLASE 3-RELATED"/>
    <property type="match status" value="1"/>
</dbReference>
<dbReference type="InterPro" id="IPR010203">
    <property type="entry name" value="RraA"/>
</dbReference>
<name>A0A561WH15_9ACTN</name>
<dbReference type="EC" id="4.1.3.17" evidence="10"/>
<evidence type="ECO:0000256" key="6">
    <source>
        <dbReference type="ARBA" id="ARBA00023239"/>
    </source>
</evidence>
<dbReference type="NCBIfam" id="TIGR01935">
    <property type="entry name" value="NOT-MenG"/>
    <property type="match status" value="1"/>
</dbReference>
<dbReference type="Pfam" id="PF03737">
    <property type="entry name" value="RraA-like"/>
    <property type="match status" value="1"/>
</dbReference>
<dbReference type="GO" id="GO:0051252">
    <property type="term" value="P:regulation of RNA metabolic process"/>
    <property type="evidence" value="ECO:0007669"/>
    <property type="project" value="InterPro"/>
</dbReference>
<dbReference type="EMBL" id="VIXA01000002">
    <property type="protein sequence ID" value="TWG23167.1"/>
    <property type="molecule type" value="Genomic_DNA"/>
</dbReference>
<feature type="binding site" evidence="9">
    <location>
        <position position="156"/>
    </location>
    <ligand>
        <name>Mg(2+)</name>
        <dbReference type="ChEBI" id="CHEBI:18420"/>
    </ligand>
</feature>
<evidence type="ECO:0000256" key="4">
    <source>
        <dbReference type="ARBA" id="ARBA00011233"/>
    </source>
</evidence>
<keyword evidence="6 10" id="KW-0456">Lyase</keyword>
<organism evidence="11 12">
    <name type="scientific">Micromonospora palomenae</name>
    <dbReference type="NCBI Taxonomy" id="1461247"/>
    <lineage>
        <taxon>Bacteria</taxon>
        <taxon>Bacillati</taxon>
        <taxon>Actinomycetota</taxon>
        <taxon>Actinomycetes</taxon>
        <taxon>Micromonosporales</taxon>
        <taxon>Micromonosporaceae</taxon>
        <taxon>Micromonospora</taxon>
    </lineage>
</organism>
<evidence type="ECO:0000256" key="8">
    <source>
        <dbReference type="ARBA" id="ARBA00047973"/>
    </source>
</evidence>
<dbReference type="NCBIfam" id="NF006875">
    <property type="entry name" value="PRK09372.1"/>
    <property type="match status" value="1"/>
</dbReference>
<dbReference type="AlphaFoldDB" id="A0A561WH15"/>
<evidence type="ECO:0000256" key="2">
    <source>
        <dbReference type="ARBA" id="ARBA00001968"/>
    </source>
</evidence>
<comment type="catalytic activity">
    <reaction evidence="1 10">
        <text>4-hydroxy-4-methyl-2-oxoglutarate = 2 pyruvate</text>
        <dbReference type="Rhea" id="RHEA:22748"/>
        <dbReference type="ChEBI" id="CHEBI:15361"/>
        <dbReference type="ChEBI" id="CHEBI:58276"/>
        <dbReference type="EC" id="4.1.3.17"/>
    </reaction>
</comment>
<dbReference type="CDD" id="cd16841">
    <property type="entry name" value="RraA_family"/>
    <property type="match status" value="1"/>
</dbReference>
<feature type="binding site" evidence="9">
    <location>
        <position position="155"/>
    </location>
    <ligand>
        <name>substrate</name>
    </ligand>
</feature>
<dbReference type="InterPro" id="IPR005493">
    <property type="entry name" value="RraA/RraA-like"/>
</dbReference>
<dbReference type="Gene3D" id="3.50.30.40">
    <property type="entry name" value="Ribonuclease E inhibitor RraA/RraA-like"/>
    <property type="match status" value="1"/>
</dbReference>
<evidence type="ECO:0000256" key="3">
    <source>
        <dbReference type="ARBA" id="ARBA00008621"/>
    </source>
</evidence>
<sequence>MSRVAHGDPGLTGVPVRTQTGLLLAHTVVVQAGHLFAARPDCTRVHPRSDTPSREGRTMLTPTADLYDRYGDVLGSCDTQLRQFGAARAFAGPAVTVRCFEDNALLKSIVAEPGEGRVLVVDGGGSVHTALMGDLIAGTAAANGWAGVVINGAVRDVTALAALPIGIKALGANPRKSAKAGAGERDVPVSFGNCVFTPGAEVHSDDDGVVVLPADARE</sequence>
<keyword evidence="5 9" id="KW-0479">Metal-binding</keyword>
<dbReference type="GO" id="GO:0008948">
    <property type="term" value="F:oxaloacetate decarboxylase activity"/>
    <property type="evidence" value="ECO:0007669"/>
    <property type="project" value="UniProtKB-EC"/>
</dbReference>
<comment type="function">
    <text evidence="7 10">Catalyzes the aldol cleavage of 4-hydroxy-4-methyl-2-oxoglutarate (HMG) into 2 molecules of pyruvate. Also contains a secondary oxaloacetate (OAA) decarboxylase activity due to the common pyruvate enolate transition state formed following C-C bond cleavage in the retro-aldol and decarboxylation reactions.</text>
</comment>
<dbReference type="GO" id="GO:0046872">
    <property type="term" value="F:metal ion binding"/>
    <property type="evidence" value="ECO:0007669"/>
    <property type="project" value="UniProtKB-KW"/>
</dbReference>
<evidence type="ECO:0000313" key="11">
    <source>
        <dbReference type="EMBL" id="TWG23167.1"/>
    </source>
</evidence>
<proteinExistence type="inferred from homology"/>
<dbReference type="GO" id="GO:0008428">
    <property type="term" value="F:ribonuclease inhibitor activity"/>
    <property type="evidence" value="ECO:0007669"/>
    <property type="project" value="InterPro"/>
</dbReference>
<keyword evidence="12" id="KW-1185">Reference proteome</keyword>
<evidence type="ECO:0000256" key="7">
    <source>
        <dbReference type="ARBA" id="ARBA00025046"/>
    </source>
</evidence>
<dbReference type="InterPro" id="IPR036704">
    <property type="entry name" value="RraA/RraA-like_sf"/>
</dbReference>
<dbReference type="PANTHER" id="PTHR33254:SF4">
    <property type="entry name" value="4-HYDROXY-4-METHYL-2-OXOGLUTARATE ALDOLASE 3-RELATED"/>
    <property type="match status" value="1"/>
</dbReference>
<comment type="cofactor">
    <cofactor evidence="9">
        <name>Mg(2+)</name>
        <dbReference type="ChEBI" id="CHEBI:18420"/>
    </cofactor>
</comment>
<evidence type="ECO:0000256" key="1">
    <source>
        <dbReference type="ARBA" id="ARBA00001342"/>
    </source>
</evidence>
<evidence type="ECO:0000256" key="9">
    <source>
        <dbReference type="PIRSR" id="PIRSR605493-1"/>
    </source>
</evidence>
<evidence type="ECO:0000313" key="12">
    <source>
        <dbReference type="Proteomes" id="UP000319927"/>
    </source>
</evidence>
<evidence type="ECO:0000256" key="5">
    <source>
        <dbReference type="ARBA" id="ARBA00022723"/>
    </source>
</evidence>
<comment type="subunit">
    <text evidence="4 10">Homotrimer.</text>
</comment>
<reference evidence="11 12" key="1">
    <citation type="submission" date="2019-06" db="EMBL/GenBank/DDBJ databases">
        <title>Sequencing the genomes of 1000 actinobacteria strains.</title>
        <authorList>
            <person name="Klenk H.-P."/>
        </authorList>
    </citation>
    <scope>NUCLEOTIDE SEQUENCE [LARGE SCALE GENOMIC DNA]</scope>
    <source>
        <strain evidence="11 12">DSM 102131</strain>
    </source>
</reference>
<keyword evidence="9" id="KW-0460">Magnesium</keyword>
<dbReference type="Proteomes" id="UP000319927">
    <property type="component" value="Unassembled WGS sequence"/>
</dbReference>
<evidence type="ECO:0000256" key="10">
    <source>
        <dbReference type="RuleBase" id="RU004338"/>
    </source>
</evidence>
<comment type="caution">
    <text evidence="11">The sequence shown here is derived from an EMBL/GenBank/DDBJ whole genome shotgun (WGS) entry which is preliminary data.</text>
</comment>
<comment type="catalytic activity">
    <reaction evidence="8 10">
        <text>oxaloacetate + H(+) = pyruvate + CO2</text>
        <dbReference type="Rhea" id="RHEA:15641"/>
        <dbReference type="ChEBI" id="CHEBI:15361"/>
        <dbReference type="ChEBI" id="CHEBI:15378"/>
        <dbReference type="ChEBI" id="CHEBI:16452"/>
        <dbReference type="ChEBI" id="CHEBI:16526"/>
        <dbReference type="EC" id="4.1.1.112"/>
    </reaction>
</comment>
<comment type="cofactor">
    <cofactor evidence="2 10">
        <name>a divalent metal cation</name>
        <dbReference type="ChEBI" id="CHEBI:60240"/>
    </cofactor>
</comment>
<comment type="similarity">
    <text evidence="3 10">Belongs to the class II aldolase/RraA-like family.</text>
</comment>
<dbReference type="EC" id="4.1.1.112" evidence="10"/>
<feature type="binding site" evidence="9">
    <location>
        <begin position="133"/>
        <end position="136"/>
    </location>
    <ligand>
        <name>substrate</name>
    </ligand>
</feature>